<dbReference type="AlphaFoldDB" id="A0AAD8VIK1"/>
<accession>A0AAD8VIK1</accession>
<comment type="caution">
    <text evidence="3">The sequence shown here is derived from an EMBL/GenBank/DDBJ whole genome shotgun (WGS) entry which is preliminary data.</text>
</comment>
<evidence type="ECO:0000256" key="1">
    <source>
        <dbReference type="SAM" id="Coils"/>
    </source>
</evidence>
<evidence type="ECO:0000313" key="3">
    <source>
        <dbReference type="EMBL" id="KAK1609002.1"/>
    </source>
</evidence>
<keyword evidence="1" id="KW-0175">Coiled coil</keyword>
<proteinExistence type="predicted"/>
<keyword evidence="4" id="KW-1185">Reference proteome</keyword>
<feature type="region of interest" description="Disordered" evidence="2">
    <location>
        <begin position="102"/>
        <end position="137"/>
    </location>
</feature>
<organism evidence="3 4">
    <name type="scientific">Lolium multiflorum</name>
    <name type="common">Italian ryegrass</name>
    <name type="synonym">Lolium perenne subsp. multiflorum</name>
    <dbReference type="NCBI Taxonomy" id="4521"/>
    <lineage>
        <taxon>Eukaryota</taxon>
        <taxon>Viridiplantae</taxon>
        <taxon>Streptophyta</taxon>
        <taxon>Embryophyta</taxon>
        <taxon>Tracheophyta</taxon>
        <taxon>Spermatophyta</taxon>
        <taxon>Magnoliopsida</taxon>
        <taxon>Liliopsida</taxon>
        <taxon>Poales</taxon>
        <taxon>Poaceae</taxon>
        <taxon>BOP clade</taxon>
        <taxon>Pooideae</taxon>
        <taxon>Poodae</taxon>
        <taxon>Poeae</taxon>
        <taxon>Poeae Chloroplast Group 2 (Poeae type)</taxon>
        <taxon>Loliodinae</taxon>
        <taxon>Loliinae</taxon>
        <taxon>Lolium</taxon>
    </lineage>
</organism>
<gene>
    <name evidence="3" type="ORF">QYE76_032675</name>
</gene>
<name>A0AAD8VIK1_LOLMU</name>
<evidence type="ECO:0000256" key="2">
    <source>
        <dbReference type="SAM" id="MobiDB-lite"/>
    </source>
</evidence>
<evidence type="ECO:0000313" key="4">
    <source>
        <dbReference type="Proteomes" id="UP001231189"/>
    </source>
</evidence>
<feature type="coiled-coil region" evidence="1">
    <location>
        <begin position="283"/>
        <end position="368"/>
    </location>
</feature>
<dbReference type="Proteomes" id="UP001231189">
    <property type="component" value="Unassembled WGS sequence"/>
</dbReference>
<sequence length="458" mass="51749">MPPGPHLLLNQVRYHLVPANLLPPLGEATQVRGARPPKLPITARRRISFPLQKPKTPAPATLAPVAKIPGGRNLWFLPFPRRRRRPLPPAPRPCRKLPCRQPLLRLRERPRTRQHPRRLRLPASPPPRSHLNRKAVHRSEELAGVVTAATSPSFRRARFFIPALPSSSVKRSRPAGRITELNRGDADLGHLLDYAEKWNQADLSPATRGLGKDKLPVIDPAGPRSTGQHFGRLRRAVKEFDTAWHDANNNVVGTLDTRKQLFEELLWEHRFLADAHSKCQAEKEQLIRKHQEALDAQKEISRQLKDQAIQAGLRHDEEMRDAKAAAEAKLAEVLEESANANAVLLAELEEEKKARKAAEHQIELMTDQVEYDRLVMQAEPSPHAVKKVAERRAEHAMSNPDAPWDAYDHLVALAARIQHMRAVDRHLVDLPDVAIQIFKVLWPGEAMPANAHKVQQNH</sequence>
<protein>
    <submittedName>
        <fullName evidence="3">Uncharacterized protein</fullName>
    </submittedName>
</protein>
<dbReference type="EMBL" id="JAUUTY010000007">
    <property type="protein sequence ID" value="KAK1609002.1"/>
    <property type="molecule type" value="Genomic_DNA"/>
</dbReference>
<reference evidence="3" key="1">
    <citation type="submission" date="2023-07" db="EMBL/GenBank/DDBJ databases">
        <title>A chromosome-level genome assembly of Lolium multiflorum.</title>
        <authorList>
            <person name="Chen Y."/>
            <person name="Copetti D."/>
            <person name="Kolliker R."/>
            <person name="Studer B."/>
        </authorList>
    </citation>
    <scope>NUCLEOTIDE SEQUENCE</scope>
    <source>
        <strain evidence="3">02402/16</strain>
        <tissue evidence="3">Leaf</tissue>
    </source>
</reference>